<keyword evidence="1" id="KW-0812">Transmembrane</keyword>
<gene>
    <name evidence="2" type="ORF">RZ517_01720</name>
</gene>
<name>A0ABZ2HGT3_9RHOB</name>
<evidence type="ECO:0000313" key="2">
    <source>
        <dbReference type="EMBL" id="WWR46930.1"/>
    </source>
</evidence>
<proteinExistence type="predicted"/>
<feature type="transmembrane region" description="Helical" evidence="1">
    <location>
        <begin position="12"/>
        <end position="31"/>
    </location>
</feature>
<sequence>MRGSVSDVLSKIAILFLVFMAILAMFGRLRFPGQKKLQSAKCSKCGRFRIGKGPCPCGKDGRA</sequence>
<dbReference type="RefSeq" id="WP_338549773.1">
    <property type="nucleotide sequence ID" value="NZ_CP146069.1"/>
</dbReference>
<protein>
    <recommendedName>
        <fullName evidence="4">Short-chain dehydrogenase</fullName>
    </recommendedName>
</protein>
<accession>A0ABZ2HGT3</accession>
<keyword evidence="1" id="KW-1133">Transmembrane helix</keyword>
<keyword evidence="3" id="KW-1185">Reference proteome</keyword>
<evidence type="ECO:0008006" key="4">
    <source>
        <dbReference type="Google" id="ProtNLM"/>
    </source>
</evidence>
<evidence type="ECO:0000256" key="1">
    <source>
        <dbReference type="SAM" id="Phobius"/>
    </source>
</evidence>
<reference evidence="2 3" key="1">
    <citation type="submission" date="2023-10" db="EMBL/GenBank/DDBJ databases">
        <title>Roseovarius strain S88 nov., isolated from a marine algae.</title>
        <authorList>
            <person name="Lee M.W."/>
            <person name="Lee J.K."/>
            <person name="Kim J.M."/>
            <person name="Choi D.G."/>
            <person name="Baek J.H."/>
            <person name="Bayburt H."/>
            <person name="Jung J.J."/>
            <person name="Han D.M."/>
            <person name="Jeon C.O."/>
        </authorList>
    </citation>
    <scope>NUCLEOTIDE SEQUENCE [LARGE SCALE GENOMIC DNA]</scope>
    <source>
        <strain evidence="2 3">S88</strain>
    </source>
</reference>
<organism evidence="2 3">
    <name type="scientific">Roseovarius phycicola</name>
    <dbReference type="NCBI Taxonomy" id="3080976"/>
    <lineage>
        <taxon>Bacteria</taxon>
        <taxon>Pseudomonadati</taxon>
        <taxon>Pseudomonadota</taxon>
        <taxon>Alphaproteobacteria</taxon>
        <taxon>Rhodobacterales</taxon>
        <taxon>Roseobacteraceae</taxon>
        <taxon>Roseovarius</taxon>
    </lineage>
</organism>
<dbReference type="EMBL" id="CP146069">
    <property type="protein sequence ID" value="WWR46930.1"/>
    <property type="molecule type" value="Genomic_DNA"/>
</dbReference>
<evidence type="ECO:0000313" key="3">
    <source>
        <dbReference type="Proteomes" id="UP001364156"/>
    </source>
</evidence>
<keyword evidence="1" id="KW-0472">Membrane</keyword>
<dbReference type="Proteomes" id="UP001364156">
    <property type="component" value="Chromosome"/>
</dbReference>